<dbReference type="Proteomes" id="UP000224130">
    <property type="component" value="Unassembled WGS sequence"/>
</dbReference>
<organism evidence="8 9">
    <name type="scientific">Isoptericola jiangsuensis</name>
    <dbReference type="NCBI Taxonomy" id="548579"/>
    <lineage>
        <taxon>Bacteria</taxon>
        <taxon>Bacillati</taxon>
        <taxon>Actinomycetota</taxon>
        <taxon>Actinomycetes</taxon>
        <taxon>Micrococcales</taxon>
        <taxon>Promicromonosporaceae</taxon>
        <taxon>Isoptericola</taxon>
    </lineage>
</organism>
<evidence type="ECO:0000256" key="2">
    <source>
        <dbReference type="ARBA" id="ARBA00010286"/>
    </source>
</evidence>
<dbReference type="PROSITE" id="PS00483">
    <property type="entry name" value="DIHYDROOROTASE_2"/>
    <property type="match status" value="1"/>
</dbReference>
<feature type="binding site" evidence="6">
    <location>
        <position position="310"/>
    </location>
    <ligand>
        <name>substrate</name>
    </ligand>
</feature>
<dbReference type="GO" id="GO:0044205">
    <property type="term" value="P:'de novo' UMP biosynthetic process"/>
    <property type="evidence" value="ECO:0007669"/>
    <property type="project" value="UniProtKB-UniRule"/>
</dbReference>
<feature type="binding site" evidence="6">
    <location>
        <position position="153"/>
    </location>
    <ligand>
        <name>Zn(2+)</name>
        <dbReference type="ChEBI" id="CHEBI:29105"/>
        <label>1</label>
    </ligand>
</feature>
<feature type="binding site" evidence="6">
    <location>
        <begin position="61"/>
        <end position="63"/>
    </location>
    <ligand>
        <name>substrate</name>
    </ligand>
</feature>
<dbReference type="InterPro" id="IPR024403">
    <property type="entry name" value="DHOase_cat"/>
</dbReference>
<dbReference type="HAMAP" id="MF_00220_B">
    <property type="entry name" value="PyrC_classI_B"/>
    <property type="match status" value="1"/>
</dbReference>
<dbReference type="GO" id="GO:0008270">
    <property type="term" value="F:zinc ion binding"/>
    <property type="evidence" value="ECO:0007669"/>
    <property type="project" value="UniProtKB-UniRule"/>
</dbReference>
<dbReference type="InterPro" id="IPR050138">
    <property type="entry name" value="DHOase/Allantoinase_Hydrolase"/>
</dbReference>
<feature type="binding site" evidence="6">
    <location>
        <position position="61"/>
    </location>
    <ligand>
        <name>Zn(2+)</name>
        <dbReference type="ChEBI" id="CHEBI:29105"/>
        <label>1</label>
    </ligand>
</feature>
<dbReference type="GO" id="GO:0004038">
    <property type="term" value="F:allantoinase activity"/>
    <property type="evidence" value="ECO:0007669"/>
    <property type="project" value="TreeGrafter"/>
</dbReference>
<feature type="binding site" evidence="6">
    <location>
        <position position="233"/>
    </location>
    <ligand>
        <name>Zn(2+)</name>
        <dbReference type="ChEBI" id="CHEBI:29105"/>
        <label>2</label>
    </ligand>
</feature>
<evidence type="ECO:0000313" key="9">
    <source>
        <dbReference type="Proteomes" id="UP000224130"/>
    </source>
</evidence>
<dbReference type="SUPFAM" id="SSF51338">
    <property type="entry name" value="Composite domain of metallo-dependent hydrolases"/>
    <property type="match status" value="1"/>
</dbReference>
<evidence type="ECO:0000256" key="5">
    <source>
        <dbReference type="ARBA" id="ARBA00022975"/>
    </source>
</evidence>
<keyword evidence="3 6" id="KW-0479">Metal-binding</keyword>
<keyword evidence="9" id="KW-1185">Reference proteome</keyword>
<keyword evidence="4 6" id="KW-0378">Hydrolase</keyword>
<dbReference type="EMBL" id="PDJJ01000001">
    <property type="protein sequence ID" value="PFG43256.1"/>
    <property type="molecule type" value="Genomic_DNA"/>
</dbReference>
<evidence type="ECO:0000256" key="3">
    <source>
        <dbReference type="ARBA" id="ARBA00022723"/>
    </source>
</evidence>
<dbReference type="RefSeq" id="WP_098463644.1">
    <property type="nucleotide sequence ID" value="NZ_PDJJ01000001.1"/>
</dbReference>
<comment type="similarity">
    <text evidence="2 6">Belongs to the metallo-dependent hydrolases superfamily. DHOase family. Class I DHOase subfamily.</text>
</comment>
<gene>
    <name evidence="6" type="primary">pyrC</name>
    <name evidence="8" type="ORF">ATJ88_1940</name>
</gene>
<dbReference type="OrthoDB" id="9803027at2"/>
<protein>
    <recommendedName>
        <fullName evidence="6">Dihydroorotase</fullName>
        <shortName evidence="6">DHOase</shortName>
        <ecNumber evidence="6">3.5.2.3</ecNumber>
    </recommendedName>
</protein>
<feature type="binding site" evidence="6">
    <location>
        <position position="59"/>
    </location>
    <ligand>
        <name>Zn(2+)</name>
        <dbReference type="ChEBI" id="CHEBI:29105"/>
        <label>1</label>
    </ligand>
</feature>
<comment type="catalytic activity">
    <reaction evidence="6">
        <text>(S)-dihydroorotate + H2O = N-carbamoyl-L-aspartate + H(+)</text>
        <dbReference type="Rhea" id="RHEA:24296"/>
        <dbReference type="ChEBI" id="CHEBI:15377"/>
        <dbReference type="ChEBI" id="CHEBI:15378"/>
        <dbReference type="ChEBI" id="CHEBI:30864"/>
        <dbReference type="ChEBI" id="CHEBI:32814"/>
        <dbReference type="EC" id="3.5.2.3"/>
    </reaction>
</comment>
<dbReference type="GO" id="GO:0004151">
    <property type="term" value="F:dihydroorotase activity"/>
    <property type="evidence" value="ECO:0007669"/>
    <property type="project" value="UniProtKB-UniRule"/>
</dbReference>
<comment type="caution">
    <text evidence="8">The sequence shown here is derived from an EMBL/GenBank/DDBJ whole genome shotgun (WGS) entry which is preliminary data.</text>
</comment>
<evidence type="ECO:0000259" key="7">
    <source>
        <dbReference type="Pfam" id="PF12890"/>
    </source>
</evidence>
<dbReference type="Gene3D" id="3.20.20.140">
    <property type="entry name" value="Metal-dependent hydrolases"/>
    <property type="match status" value="1"/>
</dbReference>
<evidence type="ECO:0000313" key="8">
    <source>
        <dbReference type="EMBL" id="PFG43256.1"/>
    </source>
</evidence>
<dbReference type="UniPathway" id="UPA00070">
    <property type="reaction ID" value="UER00117"/>
</dbReference>
<sequence>MSTIYVLREVRPLGGEPVDVVLRDGVVAEIAAPGTAATDGATVVEAAGHVLLPGLVDLHTHLREPGREDAETVESGTRAAAAGGFTAVHAMANTSPVADTAGVVEQVWRLGQESGWVDVHPVGAVTVGLDGERLAELGAMADSAARVRVFSDDGRCVHDPVLMRRALEYVKAFDGVVAQHAQEPRLTEGAQMNEGVVSAAIGLTGWPAVAEEAIIARDVLLAEHVGSRLHVCHLSTAGSVEIVRWAKARGIDVTAEVTPHHLILTDELARTYDATYKVNPPLRTAADVEAVRAGLADGTIDIVATDHAPHAREDKDCEWPAAAFGMTGLETALSVVQATMVDSGRLTWADVARVMSANPARIGRVEAQHGRPIEVGEPANLTLVDPAARRTVVGAEQVTASANTPFAGHELPGRVVATFLRGRATVLDGAPVEAVDAR</sequence>
<dbReference type="GO" id="GO:0005737">
    <property type="term" value="C:cytoplasm"/>
    <property type="evidence" value="ECO:0007669"/>
    <property type="project" value="TreeGrafter"/>
</dbReference>
<feature type="binding site" evidence="6">
    <location>
        <begin position="324"/>
        <end position="325"/>
    </location>
    <ligand>
        <name>substrate</name>
    </ligand>
</feature>
<feature type="binding site" evidence="6">
    <location>
        <position position="306"/>
    </location>
    <ligand>
        <name>Zn(2+)</name>
        <dbReference type="ChEBI" id="CHEBI:29105"/>
        <label>1</label>
    </ligand>
</feature>
<name>A0A2A9EXG2_9MICO</name>
<dbReference type="Gene3D" id="2.30.40.10">
    <property type="entry name" value="Urease, subunit C, domain 1"/>
    <property type="match status" value="1"/>
</dbReference>
<feature type="active site" evidence="6">
    <location>
        <position position="306"/>
    </location>
</feature>
<dbReference type="InterPro" id="IPR002195">
    <property type="entry name" value="Dihydroorotase_CS"/>
</dbReference>
<reference evidence="8 9" key="1">
    <citation type="submission" date="2017-10" db="EMBL/GenBank/DDBJ databases">
        <title>Sequencing the genomes of 1000 actinobacteria strains.</title>
        <authorList>
            <person name="Klenk H.-P."/>
        </authorList>
    </citation>
    <scope>NUCLEOTIDE SEQUENCE [LARGE SCALE GENOMIC DNA]</scope>
    <source>
        <strain evidence="8 9">DSM 21863</strain>
    </source>
</reference>
<dbReference type="SUPFAM" id="SSF51556">
    <property type="entry name" value="Metallo-dependent hydrolases"/>
    <property type="match status" value="1"/>
</dbReference>
<dbReference type="InterPro" id="IPR032466">
    <property type="entry name" value="Metal_Hydrolase"/>
</dbReference>
<dbReference type="Pfam" id="PF12890">
    <property type="entry name" value="DHOase"/>
    <property type="match status" value="1"/>
</dbReference>
<accession>A0A2A9EXG2</accession>
<keyword evidence="5 6" id="KW-0665">Pyrimidine biosynthesis</keyword>
<evidence type="ECO:0000256" key="6">
    <source>
        <dbReference type="HAMAP-Rule" id="MF_00220"/>
    </source>
</evidence>
<keyword evidence="6" id="KW-0862">Zinc</keyword>
<dbReference type="InterPro" id="IPR011059">
    <property type="entry name" value="Metal-dep_hydrolase_composite"/>
</dbReference>
<dbReference type="AlphaFoldDB" id="A0A2A9EXG2"/>
<evidence type="ECO:0000256" key="4">
    <source>
        <dbReference type="ARBA" id="ARBA00022801"/>
    </source>
</evidence>
<dbReference type="PANTHER" id="PTHR43668">
    <property type="entry name" value="ALLANTOINASE"/>
    <property type="match status" value="1"/>
</dbReference>
<feature type="binding site" evidence="6">
    <location>
        <position position="93"/>
    </location>
    <ligand>
        <name>substrate</name>
    </ligand>
</feature>
<dbReference type="NCBIfam" id="NF006836">
    <property type="entry name" value="PRK09357.1-1"/>
    <property type="match status" value="1"/>
</dbReference>
<feature type="binding site" evidence="6">
    <location>
        <position position="180"/>
    </location>
    <ligand>
        <name>Zn(2+)</name>
        <dbReference type="ChEBI" id="CHEBI:29105"/>
        <label>2</label>
    </ligand>
</feature>
<feature type="domain" description="Dihydroorotase catalytic" evidence="7">
    <location>
        <begin position="48"/>
        <end position="236"/>
    </location>
</feature>
<feature type="binding site" evidence="6">
    <location>
        <position position="279"/>
    </location>
    <ligand>
        <name>substrate</name>
    </ligand>
</feature>
<comment type="pathway">
    <text evidence="6">Pyrimidine metabolism; UMP biosynthesis via de novo pathway; (S)-dihydroorotate from bicarbonate: step 3/3.</text>
</comment>
<comment type="cofactor">
    <cofactor evidence="6">
        <name>Zn(2+)</name>
        <dbReference type="ChEBI" id="CHEBI:29105"/>
    </cofactor>
    <text evidence="6">Binds 2 Zn(2+) ions per subunit.</text>
</comment>
<proteinExistence type="inferred from homology"/>
<dbReference type="InterPro" id="IPR004722">
    <property type="entry name" value="DHOase"/>
</dbReference>
<evidence type="ECO:0000256" key="1">
    <source>
        <dbReference type="ARBA" id="ARBA00002368"/>
    </source>
</evidence>
<dbReference type="GO" id="GO:0006145">
    <property type="term" value="P:purine nucleobase catabolic process"/>
    <property type="evidence" value="ECO:0007669"/>
    <property type="project" value="TreeGrafter"/>
</dbReference>
<dbReference type="EC" id="3.5.2.3" evidence="6"/>
<feature type="binding site" evidence="6">
    <location>
        <position position="153"/>
    </location>
    <ligand>
        <name>Zn(2+)</name>
        <dbReference type="ChEBI" id="CHEBI:29105"/>
        <label>2</label>
    </ligand>
</feature>
<comment type="function">
    <text evidence="1 6">Catalyzes the reversible cyclization of carbamoyl aspartate to dihydroorotate.</text>
</comment>
<dbReference type="NCBIfam" id="TIGR00857">
    <property type="entry name" value="pyrC_multi"/>
    <property type="match status" value="1"/>
</dbReference>
<dbReference type="CDD" id="cd01317">
    <property type="entry name" value="DHOase_IIa"/>
    <property type="match status" value="1"/>
</dbReference>
<dbReference type="PANTHER" id="PTHR43668:SF2">
    <property type="entry name" value="ALLANTOINASE"/>
    <property type="match status" value="1"/>
</dbReference>